<keyword evidence="1" id="KW-0175">Coiled coil</keyword>
<keyword evidence="4" id="KW-1185">Reference proteome</keyword>
<dbReference type="EMBL" id="CP062983">
    <property type="protein sequence ID" value="QPC82350.1"/>
    <property type="molecule type" value="Genomic_DNA"/>
</dbReference>
<dbReference type="AlphaFoldDB" id="A0A7S8ID98"/>
<evidence type="ECO:0000256" key="1">
    <source>
        <dbReference type="SAM" id="Coils"/>
    </source>
</evidence>
<keyword evidence="2" id="KW-0472">Membrane</keyword>
<feature type="coiled-coil region" evidence="1">
    <location>
        <begin position="182"/>
        <end position="212"/>
    </location>
</feature>
<reference evidence="3 4" key="1">
    <citation type="submission" date="2020-02" db="EMBL/GenBank/DDBJ databases">
        <authorList>
            <person name="Zheng R.K."/>
            <person name="Sun C.M."/>
        </authorList>
    </citation>
    <scope>NUCLEOTIDE SEQUENCE [LARGE SCALE GENOMIC DNA]</scope>
    <source>
        <strain evidence="4">rifampicinis</strain>
    </source>
</reference>
<gene>
    <name evidence="3" type="ORF">G4Y79_22130</name>
</gene>
<evidence type="ECO:0000256" key="2">
    <source>
        <dbReference type="SAM" id="Phobius"/>
    </source>
</evidence>
<organism evidence="3 4">
    <name type="scientific">Phototrophicus methaneseepsis</name>
    <dbReference type="NCBI Taxonomy" id="2710758"/>
    <lineage>
        <taxon>Bacteria</taxon>
        <taxon>Bacillati</taxon>
        <taxon>Chloroflexota</taxon>
        <taxon>Candidatus Thermofontia</taxon>
        <taxon>Phototrophicales</taxon>
        <taxon>Phototrophicaceae</taxon>
        <taxon>Phototrophicus</taxon>
    </lineage>
</organism>
<dbReference type="Proteomes" id="UP000594468">
    <property type="component" value="Chromosome"/>
</dbReference>
<dbReference type="RefSeq" id="WP_195170419.1">
    <property type="nucleotide sequence ID" value="NZ_CP062983.1"/>
</dbReference>
<accession>A0A7S8ID98</accession>
<keyword evidence="2" id="KW-0812">Transmembrane</keyword>
<evidence type="ECO:0000313" key="4">
    <source>
        <dbReference type="Proteomes" id="UP000594468"/>
    </source>
</evidence>
<feature type="transmembrane region" description="Helical" evidence="2">
    <location>
        <begin position="21"/>
        <end position="38"/>
    </location>
</feature>
<keyword evidence="2" id="KW-1133">Transmembrane helix</keyword>
<sequence length="272" mass="31670">MRDEVRQRVFSTLLMNALLRWESVVTLMVTMILFLFVNDISVLGVEWQPWFWLVLGGLVEGALVASTISDPNEAQEAMAREFESQYDLSHIRQESSREQLRKALEYRRDMLKLAKRHQGAMKTNLRQTVDDINDWIAHMYDLATHIDAFSNNEIVRRDQKDVPIKIQRTIDRIQHESDPLVKQELERQLKQLEQQRVNLEATRNSVKRAEIQLESTLASLGTVYAQMSLLGTKEVDSARAQRLRLEIQDEVASLQDTLDAMDEVQMQHLRLQ</sequence>
<dbReference type="KEGG" id="pmet:G4Y79_22130"/>
<name>A0A7S8ID98_9CHLR</name>
<protein>
    <submittedName>
        <fullName evidence="3">Uncharacterized protein</fullName>
    </submittedName>
</protein>
<proteinExistence type="predicted"/>
<evidence type="ECO:0000313" key="3">
    <source>
        <dbReference type="EMBL" id="QPC82350.1"/>
    </source>
</evidence>